<gene>
    <name evidence="2" type="ORF">I7X13_09020</name>
</gene>
<accession>A0ABS0Q698</accession>
<keyword evidence="3" id="KW-1185">Reference proteome</keyword>
<evidence type="ECO:0000256" key="1">
    <source>
        <dbReference type="SAM" id="SignalP"/>
    </source>
</evidence>
<name>A0ABS0Q698_9BACT</name>
<proteinExistence type="predicted"/>
<sequence length="128" mass="14301">MKHFLYSVLTISSLLLIGSPSASAAPTRHSLNDTPADVQRKAAAREQRAATREKAVAARKASKLQRLTVKSRKVTNKLQRAMLVILGLEESKAVTSPARLQRQLHAHQNHLKHRARMAARAHRHRAHD</sequence>
<keyword evidence="1" id="KW-0732">Signal</keyword>
<dbReference type="Proteomes" id="UP000625631">
    <property type="component" value="Unassembled WGS sequence"/>
</dbReference>
<evidence type="ECO:0008006" key="4">
    <source>
        <dbReference type="Google" id="ProtNLM"/>
    </source>
</evidence>
<dbReference type="EMBL" id="JAEDAE010000003">
    <property type="protein sequence ID" value="MBH8558186.1"/>
    <property type="molecule type" value="Genomic_DNA"/>
</dbReference>
<evidence type="ECO:0000313" key="3">
    <source>
        <dbReference type="Proteomes" id="UP000625631"/>
    </source>
</evidence>
<organism evidence="2 3">
    <name type="scientific">Hymenobacter negativus</name>
    <dbReference type="NCBI Taxonomy" id="2795026"/>
    <lineage>
        <taxon>Bacteria</taxon>
        <taxon>Pseudomonadati</taxon>
        <taxon>Bacteroidota</taxon>
        <taxon>Cytophagia</taxon>
        <taxon>Cytophagales</taxon>
        <taxon>Hymenobacteraceae</taxon>
        <taxon>Hymenobacter</taxon>
    </lineage>
</organism>
<dbReference type="RefSeq" id="WP_198075235.1">
    <property type="nucleotide sequence ID" value="NZ_JAEDAE010000003.1"/>
</dbReference>
<evidence type="ECO:0000313" key="2">
    <source>
        <dbReference type="EMBL" id="MBH8558186.1"/>
    </source>
</evidence>
<reference evidence="2 3" key="1">
    <citation type="submission" date="2020-12" db="EMBL/GenBank/DDBJ databases">
        <title>Hymenobacter sp.</title>
        <authorList>
            <person name="Kim M.K."/>
        </authorList>
    </citation>
    <scope>NUCLEOTIDE SEQUENCE [LARGE SCALE GENOMIC DNA]</scope>
    <source>
        <strain evidence="2 3">BT442</strain>
    </source>
</reference>
<protein>
    <recommendedName>
        <fullName evidence="4">DUF4890 domain-containing protein</fullName>
    </recommendedName>
</protein>
<comment type="caution">
    <text evidence="2">The sequence shown here is derived from an EMBL/GenBank/DDBJ whole genome shotgun (WGS) entry which is preliminary data.</text>
</comment>
<feature type="chain" id="PRO_5046896647" description="DUF4890 domain-containing protein" evidence="1">
    <location>
        <begin position="25"/>
        <end position="128"/>
    </location>
</feature>
<feature type="signal peptide" evidence="1">
    <location>
        <begin position="1"/>
        <end position="24"/>
    </location>
</feature>